<name>A0A4Q0M4E8_9SPHI</name>
<reference evidence="1 2" key="1">
    <citation type="submission" date="2018-12" db="EMBL/GenBank/DDBJ databases">
        <title>The Draft Genome Sequence of the Soil Bacterium Pedobacter tournemirensis R1.</title>
        <authorList>
            <person name="He J."/>
        </authorList>
    </citation>
    <scope>NUCLEOTIDE SEQUENCE [LARGE SCALE GENOMIC DNA]</scope>
    <source>
        <strain evidence="1 2">R1</strain>
    </source>
</reference>
<evidence type="ECO:0000313" key="1">
    <source>
        <dbReference type="EMBL" id="RXF67496.1"/>
    </source>
</evidence>
<gene>
    <name evidence="1" type="ORF">EKH83_19310</name>
</gene>
<dbReference type="EMBL" id="RXOC01000017">
    <property type="protein sequence ID" value="RXF67496.1"/>
    <property type="molecule type" value="Genomic_DNA"/>
</dbReference>
<organism evidence="1 2">
    <name type="scientific">Arcticibacter tournemirensis</name>
    <dbReference type="NCBI Taxonomy" id="699437"/>
    <lineage>
        <taxon>Bacteria</taxon>
        <taxon>Pseudomonadati</taxon>
        <taxon>Bacteroidota</taxon>
        <taxon>Sphingobacteriia</taxon>
        <taxon>Sphingobacteriales</taxon>
        <taxon>Sphingobacteriaceae</taxon>
        <taxon>Arcticibacter</taxon>
    </lineage>
</organism>
<dbReference type="InterPro" id="IPR025563">
    <property type="entry name" value="DUF4286"/>
</dbReference>
<dbReference type="AlphaFoldDB" id="A0A4Q0M4E8"/>
<accession>A0A4Q0M4E8</accession>
<dbReference type="Proteomes" id="UP000290848">
    <property type="component" value="Unassembled WGS sequence"/>
</dbReference>
<sequence length="109" mass="12838">MTVRFYLRKMILYNITFIIDDTVNSEWLEWTNEKLLPAVANTELFISQRLLKVLDSPNEGVTYCLQFTTDDIGNFHTFKQVHEPGIFKSLSTSFENKLVFFNTLMEFID</sequence>
<proteinExistence type="predicted"/>
<comment type="caution">
    <text evidence="1">The sequence shown here is derived from an EMBL/GenBank/DDBJ whole genome shotgun (WGS) entry which is preliminary data.</text>
</comment>
<evidence type="ECO:0000313" key="2">
    <source>
        <dbReference type="Proteomes" id="UP000290848"/>
    </source>
</evidence>
<protein>
    <submittedName>
        <fullName evidence="1">DUF4286 family protein</fullName>
    </submittedName>
</protein>
<dbReference type="Pfam" id="PF14114">
    <property type="entry name" value="DUF4286"/>
    <property type="match status" value="1"/>
</dbReference>